<protein>
    <recommendedName>
        <fullName evidence="3">BTB domain-containing protein</fullName>
    </recommendedName>
</protein>
<sequence length="145" mass="16589">MFSLPLPPDEPLVEDCPVVVLAGDRSKDWLYLLEVMFPPEYRPDEKPTITELAAVLRLSQKYDIANFRRGCLRRLHSEFPTSLTEFDEAVKEWGFIDPADDTSISALSQVINLAREIGLSSILPAAFYLLVQREVWAFLLKRFSD</sequence>
<keyword evidence="2" id="KW-1185">Reference proteome</keyword>
<evidence type="ECO:0000313" key="1">
    <source>
        <dbReference type="EMBL" id="GAT51015.1"/>
    </source>
</evidence>
<gene>
    <name evidence="1" type="ORF">MCHLO_08194</name>
</gene>
<dbReference type="Proteomes" id="UP000815677">
    <property type="component" value="Unassembled WGS sequence"/>
</dbReference>
<reference evidence="1" key="1">
    <citation type="submission" date="2014-09" db="EMBL/GenBank/DDBJ databases">
        <title>Genome sequence of the luminous mushroom Mycena chlorophos for searching fungal bioluminescence genes.</title>
        <authorList>
            <person name="Tanaka Y."/>
            <person name="Kasuga D."/>
            <person name="Oba Y."/>
            <person name="Hase S."/>
            <person name="Sato K."/>
            <person name="Oba Y."/>
            <person name="Sakakibara Y."/>
        </authorList>
    </citation>
    <scope>NUCLEOTIDE SEQUENCE</scope>
</reference>
<name>A0ABQ0LIZ5_MYCCL</name>
<accession>A0ABQ0LIZ5</accession>
<organism evidence="1 2">
    <name type="scientific">Mycena chlorophos</name>
    <name type="common">Agaric fungus</name>
    <name type="synonym">Agaricus chlorophos</name>
    <dbReference type="NCBI Taxonomy" id="658473"/>
    <lineage>
        <taxon>Eukaryota</taxon>
        <taxon>Fungi</taxon>
        <taxon>Dikarya</taxon>
        <taxon>Basidiomycota</taxon>
        <taxon>Agaricomycotina</taxon>
        <taxon>Agaricomycetes</taxon>
        <taxon>Agaricomycetidae</taxon>
        <taxon>Agaricales</taxon>
        <taxon>Marasmiineae</taxon>
        <taxon>Mycenaceae</taxon>
        <taxon>Mycena</taxon>
    </lineage>
</organism>
<evidence type="ECO:0008006" key="3">
    <source>
        <dbReference type="Google" id="ProtNLM"/>
    </source>
</evidence>
<proteinExistence type="predicted"/>
<evidence type="ECO:0000313" key="2">
    <source>
        <dbReference type="Proteomes" id="UP000815677"/>
    </source>
</evidence>
<dbReference type="EMBL" id="DF846814">
    <property type="protein sequence ID" value="GAT51015.1"/>
    <property type="molecule type" value="Genomic_DNA"/>
</dbReference>